<dbReference type="InterPro" id="IPR012258">
    <property type="entry name" value="Acyl-CoA_oxidase"/>
</dbReference>
<keyword evidence="11" id="KW-0443">Lipid metabolism</keyword>
<keyword evidence="12" id="KW-0576">Peroxisome</keyword>
<dbReference type="GO" id="GO:0055088">
    <property type="term" value="P:lipid homeostasis"/>
    <property type="evidence" value="ECO:0007669"/>
    <property type="project" value="TreeGrafter"/>
</dbReference>
<evidence type="ECO:0000256" key="4">
    <source>
        <dbReference type="ARBA" id="ARBA00006288"/>
    </source>
</evidence>
<evidence type="ECO:0000259" key="17">
    <source>
        <dbReference type="Pfam" id="PF14749"/>
    </source>
</evidence>
<name>A0A2T7PGR9_POMCA</name>
<evidence type="ECO:0000256" key="15">
    <source>
        <dbReference type="PIRSR" id="PIRSR000168-2"/>
    </source>
</evidence>
<evidence type="ECO:0000259" key="16">
    <source>
        <dbReference type="Pfam" id="PF01756"/>
    </source>
</evidence>
<evidence type="ECO:0000256" key="13">
    <source>
        <dbReference type="PIRNR" id="PIRNR000168"/>
    </source>
</evidence>
<dbReference type="Pfam" id="PF14749">
    <property type="entry name" value="Acyl-CoA_ox_N"/>
    <property type="match status" value="1"/>
</dbReference>
<dbReference type="FunFam" id="2.40.110.10:FF:000003">
    <property type="entry name" value="Acyl-coenzyme A oxidase"/>
    <property type="match status" value="1"/>
</dbReference>
<comment type="similarity">
    <text evidence="4 13">Belongs to the acyl-CoA oxidase family.</text>
</comment>
<dbReference type="InterPro" id="IPR009100">
    <property type="entry name" value="AcylCoA_DH/oxidase_NM_dom_sf"/>
</dbReference>
<evidence type="ECO:0000256" key="10">
    <source>
        <dbReference type="ARBA" id="ARBA00023002"/>
    </source>
</evidence>
<evidence type="ECO:0000256" key="6">
    <source>
        <dbReference type="ARBA" id="ARBA00022741"/>
    </source>
</evidence>
<evidence type="ECO:0000256" key="2">
    <source>
        <dbReference type="ARBA" id="ARBA00004275"/>
    </source>
</evidence>
<keyword evidence="10" id="KW-0560">Oxidoreductase</keyword>
<dbReference type="InterPro" id="IPR029320">
    <property type="entry name" value="Acyl-CoA_ox_N"/>
</dbReference>
<feature type="domain" description="Acyl-coenzyme A oxidase N-terminal" evidence="17">
    <location>
        <begin position="19"/>
        <end position="137"/>
    </location>
</feature>
<dbReference type="STRING" id="400727.A0A2T7PGR9"/>
<keyword evidence="6" id="KW-0547">Nucleotide-binding</keyword>
<dbReference type="InterPro" id="IPR002655">
    <property type="entry name" value="Acyl-CoA_oxidase_C"/>
</dbReference>
<dbReference type="InterPro" id="IPR055060">
    <property type="entry name" value="ACOX_C_alpha1"/>
</dbReference>
<comment type="cofactor">
    <cofactor evidence="1">
        <name>FAD</name>
        <dbReference type="ChEBI" id="CHEBI:57692"/>
    </cofactor>
</comment>
<evidence type="ECO:0000256" key="8">
    <source>
        <dbReference type="ARBA" id="ARBA00022832"/>
    </source>
</evidence>
<dbReference type="FunFam" id="1.20.140.10:FF:000005">
    <property type="entry name" value="Acyl-coenzyme A oxidase"/>
    <property type="match status" value="1"/>
</dbReference>
<evidence type="ECO:0000256" key="5">
    <source>
        <dbReference type="ARBA" id="ARBA00022630"/>
    </source>
</evidence>
<dbReference type="GO" id="GO:0071949">
    <property type="term" value="F:FAD binding"/>
    <property type="evidence" value="ECO:0007669"/>
    <property type="project" value="InterPro"/>
</dbReference>
<evidence type="ECO:0000256" key="9">
    <source>
        <dbReference type="ARBA" id="ARBA00022840"/>
    </source>
</evidence>
<dbReference type="GO" id="GO:0005504">
    <property type="term" value="F:fatty acid binding"/>
    <property type="evidence" value="ECO:0007669"/>
    <property type="project" value="TreeGrafter"/>
</dbReference>
<dbReference type="GO" id="GO:0033540">
    <property type="term" value="P:fatty acid beta-oxidation using acyl-CoA oxidase"/>
    <property type="evidence" value="ECO:0007669"/>
    <property type="project" value="TreeGrafter"/>
</dbReference>
<dbReference type="Proteomes" id="UP000245119">
    <property type="component" value="Linkage Group LG4"/>
</dbReference>
<feature type="binding site" evidence="15">
    <location>
        <position position="144"/>
    </location>
    <ligand>
        <name>FAD</name>
        <dbReference type="ChEBI" id="CHEBI:57692"/>
    </ligand>
</feature>
<dbReference type="FunFam" id="1.10.540.10:FF:000006">
    <property type="entry name" value="Acyl-coenzyme A oxidase"/>
    <property type="match status" value="1"/>
</dbReference>
<gene>
    <name evidence="19" type="ORF">C0Q70_08056</name>
</gene>
<keyword evidence="7 13" id="KW-0274">FAD</keyword>
<dbReference type="SUPFAM" id="SSF47203">
    <property type="entry name" value="Acyl-CoA dehydrogenase C-terminal domain-like"/>
    <property type="match status" value="2"/>
</dbReference>
<keyword evidence="5 13" id="KW-0285">Flavoprotein</keyword>
<keyword evidence="9" id="KW-0067">ATP-binding</keyword>
<evidence type="ECO:0000256" key="12">
    <source>
        <dbReference type="ARBA" id="ARBA00023140"/>
    </source>
</evidence>
<evidence type="ECO:0000259" key="18">
    <source>
        <dbReference type="Pfam" id="PF22924"/>
    </source>
</evidence>
<protein>
    <recommendedName>
        <fullName evidence="13">Acyl-coenzyme A oxidase</fullName>
    </recommendedName>
</protein>
<evidence type="ECO:0000256" key="1">
    <source>
        <dbReference type="ARBA" id="ARBA00001974"/>
    </source>
</evidence>
<dbReference type="PIRSF" id="PIRSF000168">
    <property type="entry name" value="Acyl-CoA_oxidase"/>
    <property type="match status" value="1"/>
</dbReference>
<dbReference type="Gene3D" id="1.10.540.10">
    <property type="entry name" value="Acyl-CoA dehydrogenase/oxidase, N-terminal domain"/>
    <property type="match status" value="1"/>
</dbReference>
<feature type="binding site" evidence="15">
    <location>
        <position position="183"/>
    </location>
    <ligand>
        <name>FAD</name>
        <dbReference type="ChEBI" id="CHEBI:57692"/>
    </ligand>
</feature>
<dbReference type="AlphaFoldDB" id="A0A2T7PGR9"/>
<comment type="subcellular location">
    <subcellularLocation>
        <location evidence="2">Peroxisome</location>
    </subcellularLocation>
</comment>
<feature type="active site" description="Proton acceptor" evidence="14">
    <location>
        <position position="426"/>
    </location>
</feature>
<dbReference type="OMA" id="ICTRFSA"/>
<evidence type="ECO:0000256" key="3">
    <source>
        <dbReference type="ARBA" id="ARBA00004846"/>
    </source>
</evidence>
<evidence type="ECO:0000313" key="19">
    <source>
        <dbReference type="EMBL" id="PVD32614.1"/>
    </source>
</evidence>
<dbReference type="PANTHER" id="PTHR10909">
    <property type="entry name" value="ELECTRON TRANSPORT OXIDOREDUCTASE"/>
    <property type="match status" value="1"/>
</dbReference>
<evidence type="ECO:0000256" key="11">
    <source>
        <dbReference type="ARBA" id="ARBA00023098"/>
    </source>
</evidence>
<dbReference type="Gene3D" id="2.40.110.10">
    <property type="entry name" value="Butyryl-CoA Dehydrogenase, subunit A, domain 2"/>
    <property type="match status" value="1"/>
</dbReference>
<keyword evidence="8" id="KW-0276">Fatty acid metabolism</keyword>
<feature type="domain" description="Acyl-CoA oxidase C-alpha1" evidence="18">
    <location>
        <begin position="280"/>
        <end position="441"/>
    </location>
</feature>
<dbReference type="GO" id="GO:0005524">
    <property type="term" value="F:ATP binding"/>
    <property type="evidence" value="ECO:0007669"/>
    <property type="project" value="UniProtKB-KW"/>
</dbReference>
<dbReference type="InterPro" id="IPR036250">
    <property type="entry name" value="AcylCo_DH-like_C"/>
</dbReference>
<feature type="domain" description="Acyl-CoA oxidase C-terminal" evidence="16">
    <location>
        <begin position="477"/>
        <end position="654"/>
    </location>
</feature>
<dbReference type="Pfam" id="PF01756">
    <property type="entry name" value="ACOX"/>
    <property type="match status" value="1"/>
</dbReference>
<dbReference type="SUPFAM" id="SSF56645">
    <property type="entry name" value="Acyl-CoA dehydrogenase NM domain-like"/>
    <property type="match status" value="1"/>
</dbReference>
<dbReference type="PANTHER" id="PTHR10909:SF344">
    <property type="entry name" value="PEROXISOMAL ACYL-COENZYME A OXIDASE 2"/>
    <property type="match status" value="1"/>
</dbReference>
<dbReference type="GO" id="GO:0003997">
    <property type="term" value="F:acyl-CoA oxidase activity"/>
    <property type="evidence" value="ECO:0007669"/>
    <property type="project" value="InterPro"/>
</dbReference>
<evidence type="ECO:0000313" key="20">
    <source>
        <dbReference type="Proteomes" id="UP000245119"/>
    </source>
</evidence>
<proteinExistence type="inferred from homology"/>
<accession>A0A2T7PGR9</accession>
<dbReference type="FunFam" id="1.20.140.10:FF:000013">
    <property type="entry name" value="Acyl-coenzyme A oxidase"/>
    <property type="match status" value="1"/>
</dbReference>
<evidence type="ECO:0000256" key="7">
    <source>
        <dbReference type="ARBA" id="ARBA00022827"/>
    </source>
</evidence>
<reference evidence="19 20" key="1">
    <citation type="submission" date="2018-04" db="EMBL/GenBank/DDBJ databases">
        <title>The genome of golden apple snail Pomacea canaliculata provides insight into stress tolerance and invasive adaptation.</title>
        <authorList>
            <person name="Liu C."/>
            <person name="Liu B."/>
            <person name="Ren Y."/>
            <person name="Zhang Y."/>
            <person name="Wang H."/>
            <person name="Li S."/>
            <person name="Jiang F."/>
            <person name="Yin L."/>
            <person name="Zhang G."/>
            <person name="Qian W."/>
            <person name="Fan W."/>
        </authorList>
    </citation>
    <scope>NUCLEOTIDE SEQUENCE [LARGE SCALE GENOMIC DNA]</scope>
    <source>
        <strain evidence="19">SZHN2017</strain>
        <tissue evidence="19">Muscle</tissue>
    </source>
</reference>
<dbReference type="Pfam" id="PF22924">
    <property type="entry name" value="ACOX_C_alpha1"/>
    <property type="match status" value="1"/>
</dbReference>
<evidence type="ECO:0000256" key="14">
    <source>
        <dbReference type="PIRSR" id="PIRSR000168-1"/>
    </source>
</evidence>
<comment type="pathway">
    <text evidence="3">Lipid metabolism; peroxisomal fatty acid beta-oxidation.</text>
</comment>
<dbReference type="OrthoDB" id="538336at2759"/>
<organism evidence="19 20">
    <name type="scientific">Pomacea canaliculata</name>
    <name type="common">Golden apple snail</name>
    <dbReference type="NCBI Taxonomy" id="400727"/>
    <lineage>
        <taxon>Eukaryota</taxon>
        <taxon>Metazoa</taxon>
        <taxon>Spiralia</taxon>
        <taxon>Lophotrochozoa</taxon>
        <taxon>Mollusca</taxon>
        <taxon>Gastropoda</taxon>
        <taxon>Caenogastropoda</taxon>
        <taxon>Architaenioglossa</taxon>
        <taxon>Ampullarioidea</taxon>
        <taxon>Ampullariidae</taxon>
        <taxon>Pomacea</taxon>
    </lineage>
</organism>
<dbReference type="GO" id="GO:0005777">
    <property type="term" value="C:peroxisome"/>
    <property type="evidence" value="ECO:0007669"/>
    <property type="project" value="UniProtKB-SubCell"/>
</dbReference>
<dbReference type="InterPro" id="IPR037069">
    <property type="entry name" value="AcylCoA_DH/ox_N_sf"/>
</dbReference>
<sequence length="669" mass="74785">MAQAVNADLQRERQNATFDVDQLTYFLHGGIEKTRRKRYLQNLAIQGIAKLQHRKLAQLSREEQYELLLRKFAYVSELEKQLGLSDPTDLYHLNEAVMTHEPSGFTLHSAAFVSTVEKLASDAQKEKWLPLMKSFRVVGTYAQTEIGHGSFLRGLETTATYDSKTEEFVIQSPAVSSIKYWPGGLGKTCNSCVVMAQLISNGQNLGNHFFLVQIRDFNTHEPLPGITVGDIGNKFGFESNDNGFLKFDHFRIPRTNMLMRYSQILPDGTYISPANDRLLYAGMTSLRAMIVGSNERSLCMAVTIAVRYSAVRRQSEIEPGSGEVQVLDFQTQQFCLFPQMANAYAIKFASKAIMAYYHNVAVHINKGNLEELPILHALSAALKAYSGWICTEGAKACQFACGGHGYSEASGLPKIFKSVEPSCTYEGENTVLMLQTARFLVKSCSRIAKGQSLPGVLAFLQMSSGGRSSLDNSWSTADLILAYKHRARRLVYDVAQKLQTSIQQGRQSGDAWNANSVELVKASVAFAQLYIVETFADVIEPLNGRLKHVMETLWQLYAIHGISSCLGDFLQDGFFSSHQVSLLQSRLLTLLAELRPNAVALVDAFDYPDAVLDSALGRWDGNVYEALYDYALQSKLNEKQVLDAYHKYQRPFMESQWKQNSLPVVQSHL</sequence>
<dbReference type="GO" id="GO:0000038">
    <property type="term" value="P:very long-chain fatty acid metabolic process"/>
    <property type="evidence" value="ECO:0007669"/>
    <property type="project" value="TreeGrafter"/>
</dbReference>
<keyword evidence="20" id="KW-1185">Reference proteome</keyword>
<dbReference type="InterPro" id="IPR046373">
    <property type="entry name" value="Acyl-CoA_Oxase/DH_mid-dom_sf"/>
</dbReference>
<comment type="caution">
    <text evidence="19">The sequence shown here is derived from an EMBL/GenBank/DDBJ whole genome shotgun (WGS) entry which is preliminary data.</text>
</comment>
<dbReference type="EMBL" id="PZQS01000004">
    <property type="protein sequence ID" value="PVD32614.1"/>
    <property type="molecule type" value="Genomic_DNA"/>
</dbReference>
<dbReference type="Gene3D" id="1.20.140.10">
    <property type="entry name" value="Butyryl-CoA Dehydrogenase, subunit A, domain 3"/>
    <property type="match status" value="2"/>
</dbReference>